<feature type="domain" description="PAC" evidence="9">
    <location>
        <begin position="463"/>
        <end position="514"/>
    </location>
</feature>
<evidence type="ECO:0000256" key="7">
    <source>
        <dbReference type="SAM" id="Phobius"/>
    </source>
</evidence>
<dbReference type="NCBIfam" id="TIGR00229">
    <property type="entry name" value="sensory_box"/>
    <property type="match status" value="4"/>
</dbReference>
<dbReference type="InterPro" id="IPR001610">
    <property type="entry name" value="PAC"/>
</dbReference>
<dbReference type="EMBL" id="QPGB01000010">
    <property type="protein sequence ID" value="RCS56439.1"/>
    <property type="molecule type" value="Genomic_DNA"/>
</dbReference>
<dbReference type="InterPro" id="IPR000700">
    <property type="entry name" value="PAS-assoc_C"/>
</dbReference>
<dbReference type="InterPro" id="IPR013655">
    <property type="entry name" value="PAS_fold_3"/>
</dbReference>
<feature type="domain" description="HAMP" evidence="10">
    <location>
        <begin position="323"/>
        <end position="378"/>
    </location>
</feature>
<dbReference type="InterPro" id="IPR029016">
    <property type="entry name" value="GAF-like_dom_sf"/>
</dbReference>
<dbReference type="SUPFAM" id="SSF47384">
    <property type="entry name" value="Homodimeric domain of signal transducing histidine kinase"/>
    <property type="match status" value="1"/>
</dbReference>
<feature type="domain" description="PAC" evidence="9">
    <location>
        <begin position="712"/>
        <end position="764"/>
    </location>
</feature>
<feature type="domain" description="PAS" evidence="8">
    <location>
        <begin position="641"/>
        <end position="721"/>
    </location>
</feature>
<dbReference type="Gene3D" id="3.30.450.20">
    <property type="entry name" value="PAS domain"/>
    <property type="match status" value="5"/>
</dbReference>
<keyword evidence="3" id="KW-0597">Phosphoprotein</keyword>
<keyword evidence="4" id="KW-0808">Transferase</keyword>
<dbReference type="InterPro" id="IPR000014">
    <property type="entry name" value="PAS"/>
</dbReference>
<keyword evidence="7" id="KW-0812">Transmembrane</keyword>
<feature type="coiled-coil region" evidence="6">
    <location>
        <begin position="498"/>
        <end position="525"/>
    </location>
</feature>
<evidence type="ECO:0000313" key="12">
    <source>
        <dbReference type="Proteomes" id="UP000252357"/>
    </source>
</evidence>
<dbReference type="SUPFAM" id="SSF55781">
    <property type="entry name" value="GAF domain-like"/>
    <property type="match status" value="1"/>
</dbReference>
<dbReference type="InterPro" id="IPR003660">
    <property type="entry name" value="HAMP_dom"/>
</dbReference>
<name>A0A368L042_9BURK</name>
<dbReference type="GO" id="GO:0006355">
    <property type="term" value="P:regulation of DNA-templated transcription"/>
    <property type="evidence" value="ECO:0007669"/>
    <property type="project" value="InterPro"/>
</dbReference>
<protein>
    <recommendedName>
        <fullName evidence="2">histidine kinase</fullName>
        <ecNumber evidence="2">2.7.13.3</ecNumber>
    </recommendedName>
</protein>
<keyword evidence="6" id="KW-0175">Coiled coil</keyword>
<evidence type="ECO:0000256" key="5">
    <source>
        <dbReference type="ARBA" id="ARBA00022777"/>
    </source>
</evidence>
<comment type="caution">
    <text evidence="11">The sequence shown here is derived from an EMBL/GenBank/DDBJ whole genome shotgun (WGS) entry which is preliminary data.</text>
</comment>
<evidence type="ECO:0000259" key="9">
    <source>
        <dbReference type="PROSITE" id="PS50113"/>
    </source>
</evidence>
<dbReference type="RefSeq" id="WP_114403744.1">
    <property type="nucleotide sequence ID" value="NZ_QPGB01000010.1"/>
</dbReference>
<feature type="domain" description="PAC" evidence="9">
    <location>
        <begin position="587"/>
        <end position="640"/>
    </location>
</feature>
<dbReference type="EC" id="2.7.13.3" evidence="2"/>
<evidence type="ECO:0000256" key="1">
    <source>
        <dbReference type="ARBA" id="ARBA00000085"/>
    </source>
</evidence>
<dbReference type="GO" id="GO:0016020">
    <property type="term" value="C:membrane"/>
    <property type="evidence" value="ECO:0007669"/>
    <property type="project" value="InterPro"/>
</dbReference>
<evidence type="ECO:0000259" key="10">
    <source>
        <dbReference type="PROSITE" id="PS50885"/>
    </source>
</evidence>
<gene>
    <name evidence="11" type="ORF">DU000_12450</name>
</gene>
<dbReference type="InterPro" id="IPR013767">
    <property type="entry name" value="PAS_fold"/>
</dbReference>
<dbReference type="Gene3D" id="6.10.340.10">
    <property type="match status" value="1"/>
</dbReference>
<dbReference type="InterPro" id="IPR052162">
    <property type="entry name" value="Sensor_kinase/Photoreceptor"/>
</dbReference>
<dbReference type="SMART" id="SM00091">
    <property type="entry name" value="PAS"/>
    <property type="match status" value="4"/>
</dbReference>
<dbReference type="Pfam" id="PF00989">
    <property type="entry name" value="PAS"/>
    <property type="match status" value="1"/>
</dbReference>
<feature type="domain" description="PAC" evidence="9">
    <location>
        <begin position="999"/>
        <end position="1051"/>
    </location>
</feature>
<dbReference type="Pfam" id="PF13426">
    <property type="entry name" value="PAS_9"/>
    <property type="match status" value="1"/>
</dbReference>
<dbReference type="CDD" id="cd00082">
    <property type="entry name" value="HisKA"/>
    <property type="match status" value="1"/>
</dbReference>
<feature type="transmembrane region" description="Helical" evidence="7">
    <location>
        <begin position="19"/>
        <end position="39"/>
    </location>
</feature>
<dbReference type="InterPro" id="IPR003661">
    <property type="entry name" value="HisK_dim/P_dom"/>
</dbReference>
<feature type="coiled-coil region" evidence="6">
    <location>
        <begin position="1042"/>
        <end position="1087"/>
    </location>
</feature>
<dbReference type="Pfam" id="PF00512">
    <property type="entry name" value="HisKA"/>
    <property type="match status" value="1"/>
</dbReference>
<feature type="domain" description="PAS" evidence="8">
    <location>
        <begin position="924"/>
        <end position="996"/>
    </location>
</feature>
<dbReference type="InterPro" id="IPR035965">
    <property type="entry name" value="PAS-like_dom_sf"/>
</dbReference>
<reference evidence="11 12" key="1">
    <citation type="journal article" date="2018" name="Int. J. Syst. Evol. Microbiol.">
        <title>Parvibium lacunae gen. nov., sp. nov., a new member of the family Alcaligenaceae isolated from a freshwater pond.</title>
        <authorList>
            <person name="Chen W.M."/>
            <person name="Xie P.B."/>
            <person name="Hsu M.Y."/>
            <person name="Sheu S.Y."/>
        </authorList>
    </citation>
    <scope>NUCLEOTIDE SEQUENCE [LARGE SCALE GENOMIC DNA]</scope>
    <source>
        <strain evidence="11 12">KMB9</strain>
    </source>
</reference>
<dbReference type="InterPro" id="IPR036097">
    <property type="entry name" value="HisK_dim/P_sf"/>
</dbReference>
<evidence type="ECO:0000256" key="6">
    <source>
        <dbReference type="SAM" id="Coils"/>
    </source>
</evidence>
<dbReference type="SMART" id="SM00086">
    <property type="entry name" value="PAC"/>
    <property type="match status" value="4"/>
</dbReference>
<dbReference type="PROSITE" id="PS50112">
    <property type="entry name" value="PAS"/>
    <property type="match status" value="3"/>
</dbReference>
<dbReference type="Gene3D" id="3.30.450.40">
    <property type="match status" value="1"/>
</dbReference>
<feature type="non-terminal residue" evidence="11">
    <location>
        <position position="1125"/>
    </location>
</feature>
<keyword evidence="7" id="KW-1133">Transmembrane helix</keyword>
<keyword evidence="7" id="KW-0472">Membrane</keyword>
<accession>A0A368L042</accession>
<evidence type="ECO:0000256" key="4">
    <source>
        <dbReference type="ARBA" id="ARBA00022679"/>
    </source>
</evidence>
<proteinExistence type="predicted"/>
<keyword evidence="5" id="KW-0418">Kinase</keyword>
<evidence type="ECO:0000313" key="11">
    <source>
        <dbReference type="EMBL" id="RCS56439.1"/>
    </source>
</evidence>
<organism evidence="11 12">
    <name type="scientific">Parvibium lacunae</name>
    <dbReference type="NCBI Taxonomy" id="1888893"/>
    <lineage>
        <taxon>Bacteria</taxon>
        <taxon>Pseudomonadati</taxon>
        <taxon>Pseudomonadota</taxon>
        <taxon>Betaproteobacteria</taxon>
        <taxon>Burkholderiales</taxon>
        <taxon>Alcaligenaceae</taxon>
        <taxon>Parvibium</taxon>
    </lineage>
</organism>
<dbReference type="Gene3D" id="1.10.287.130">
    <property type="match status" value="1"/>
</dbReference>
<dbReference type="CDD" id="cd00130">
    <property type="entry name" value="PAS"/>
    <property type="match status" value="3"/>
</dbReference>
<feature type="domain" description="PAS" evidence="8">
    <location>
        <begin position="390"/>
        <end position="444"/>
    </location>
</feature>
<evidence type="ECO:0000256" key="2">
    <source>
        <dbReference type="ARBA" id="ARBA00012438"/>
    </source>
</evidence>
<dbReference type="Pfam" id="PF08447">
    <property type="entry name" value="PAS_3"/>
    <property type="match status" value="1"/>
</dbReference>
<keyword evidence="12" id="KW-1185">Reference proteome</keyword>
<evidence type="ECO:0000259" key="8">
    <source>
        <dbReference type="PROSITE" id="PS50112"/>
    </source>
</evidence>
<dbReference type="GO" id="GO:0000155">
    <property type="term" value="F:phosphorelay sensor kinase activity"/>
    <property type="evidence" value="ECO:0007669"/>
    <property type="project" value="InterPro"/>
</dbReference>
<dbReference type="SUPFAM" id="SSF55785">
    <property type="entry name" value="PYP-like sensor domain (PAS domain)"/>
    <property type="match status" value="4"/>
</dbReference>
<dbReference type="Proteomes" id="UP000252357">
    <property type="component" value="Unassembled WGS sequence"/>
</dbReference>
<dbReference type="PROSITE" id="PS50885">
    <property type="entry name" value="HAMP"/>
    <property type="match status" value="1"/>
</dbReference>
<dbReference type="PANTHER" id="PTHR43304:SF1">
    <property type="entry name" value="PAC DOMAIN-CONTAINING PROTEIN"/>
    <property type="match status" value="1"/>
</dbReference>
<dbReference type="AlphaFoldDB" id="A0A368L042"/>
<dbReference type="PANTHER" id="PTHR43304">
    <property type="entry name" value="PHYTOCHROME-LIKE PROTEIN CPH1"/>
    <property type="match status" value="1"/>
</dbReference>
<dbReference type="PROSITE" id="PS50113">
    <property type="entry name" value="PAC"/>
    <property type="match status" value="4"/>
</dbReference>
<dbReference type="OrthoDB" id="5519028at2"/>
<dbReference type="CDD" id="cd12914">
    <property type="entry name" value="PDC1_DGC_like"/>
    <property type="match status" value="1"/>
</dbReference>
<sequence length="1125" mass="129197">MIEGQPIFSALLKTLRGRITLLVIVLTLFIAGTLGYNAWTVGQRQAIQISQQQHQHISYAYAIETYDQITRTRNALSHAAAELQRQFGEANDRQRINTGPINLKGYWQQQSTLFVLFNDLLVVDAKGKVLSSTNLVDIPGQVLSHAQQETLAIQAGKPAISPPYFNQHTQEWVLAISVPIFQAGTVTHALIGRIDIKRNELFMQPISRNIGQFGVLSIISNTGTYLAHRDAALIGTAVEPAVQEQIKRMRNRDEVRQIRLEKQQKNQASYVTLQAIEELSWLIRLDIPEKEILAPLKDSNRQLILAGSLFTFLSAILAALLTTQSLKPITTLRQQILAIRHGNQTTAELEISANHTAELRSLAEEFNHLIQTQRESESLAKQTLQQLQESTMLLSEFYEHVPIGINLADQNGRFIQANQAYLEMTGYSLDEVLTMSYWEMNAPEFNANQHLIQQQIRTEGRFAPFEKQLVTKKGLRIDVMVRGIVIRTDDGHAYTWSIVENITERKQQEQRLEASENRFRALVDVSSDWFWETDENHRFIRQTPGARIQMPDAVKQSIGKCRWELNVLGPTQEDWSKHRADLDAHVPFYDFEYASQVNNEWRWFSISGSPVFDHTGQFYGYRGVGRDIHQRKLNEEALRLSRERLRMIVDNVRDVIFQTDADGNWTYLNHAWEKMSGYLVEQSLQQPCFNTLTILDERDKQALAKVQLGDTSLIRAELRHHDGTRKKVELAIRQLTDPQGQYIGMTGTLHDITDSVRLDEERQHNARRLELENALSAAMLLDIPDLYRGILWALKLDVDAHDCAMMLTLEMGTHEPELVAHFGQPNYPQSQLYHSVLHDQQTIVRIANHAGLSELCMPLVVDKVPLGYIYLSRPKQPTEPGFTQHDVDVANMASELIASSLQIRLLQEATDRARRAAEQNLQTMTDRFERAVAGANDGIWERNLVTDELYLSPRYKQLLGYQDDELINDRQVLLDLVHPDDRETFETYTHTMLNFGKRWQYDLRMRVKNGDYRWFRVRSIADRNSKGEATLLSGTFSDVHEVKIAEEELKRHRDSLAEIVSERTAKLVQARDEAQQANKAKSEFLANMSHELRTPMHAILSFAKFGVERWEKVDKEKLHHYFENI</sequence>
<comment type="catalytic activity">
    <reaction evidence="1">
        <text>ATP + protein L-histidine = ADP + protein N-phospho-L-histidine.</text>
        <dbReference type="EC" id="2.7.13.3"/>
    </reaction>
</comment>
<evidence type="ECO:0000256" key="3">
    <source>
        <dbReference type="ARBA" id="ARBA00022553"/>
    </source>
</evidence>